<dbReference type="EMBL" id="FPCG01000001">
    <property type="protein sequence ID" value="SFV20240.1"/>
    <property type="molecule type" value="Genomic_DNA"/>
</dbReference>
<dbReference type="Pfam" id="PF12823">
    <property type="entry name" value="DUF3817"/>
    <property type="match status" value="1"/>
</dbReference>
<feature type="domain" description="DUF3817" evidence="8">
    <location>
        <begin position="78"/>
        <end position="191"/>
    </location>
</feature>
<accession>A0A1I7MEK2</accession>
<keyword evidence="4 7" id="KW-1133">Transmembrane helix</keyword>
<dbReference type="AlphaFoldDB" id="A0A1I7MEK2"/>
<comment type="subcellular location">
    <subcellularLocation>
        <location evidence="1">Cell membrane</location>
        <topology evidence="1">Multi-pass membrane protein</topology>
    </subcellularLocation>
</comment>
<evidence type="ECO:0000259" key="8">
    <source>
        <dbReference type="Pfam" id="PF12823"/>
    </source>
</evidence>
<feature type="compositionally biased region" description="Polar residues" evidence="6">
    <location>
        <begin position="1"/>
        <end position="19"/>
    </location>
</feature>
<sequence length="207" mass="22954">MTQQPHQPQQPDGSEQRITLNGEDIPAEAGSTRPPVDPETLPDPEDITEADLPAPPPRPGREKRRFAGTHAQIRGALGFFKVAAWVTGIMLLLLVIEMIAKYGFGNELYAGGTTATGAENTLSFQPEDSVLDGFNLSIAVLIAHGWMYVVYLVAAFRLWTLMRWPAMKLFVIALGGVVPFLSFIVEHRVHRQTLQELAEHPEAVRRY</sequence>
<protein>
    <submittedName>
        <fullName evidence="9">Integral membrane protein</fullName>
    </submittedName>
</protein>
<dbReference type="InterPro" id="IPR023845">
    <property type="entry name" value="DUF3817_TM"/>
</dbReference>
<evidence type="ECO:0000256" key="1">
    <source>
        <dbReference type="ARBA" id="ARBA00004651"/>
    </source>
</evidence>
<evidence type="ECO:0000256" key="2">
    <source>
        <dbReference type="ARBA" id="ARBA00022475"/>
    </source>
</evidence>
<feature type="transmembrane region" description="Helical" evidence="7">
    <location>
        <begin position="134"/>
        <end position="154"/>
    </location>
</feature>
<evidence type="ECO:0000256" key="6">
    <source>
        <dbReference type="SAM" id="MobiDB-lite"/>
    </source>
</evidence>
<proteinExistence type="predicted"/>
<evidence type="ECO:0000313" key="9">
    <source>
        <dbReference type="EMBL" id="SFV20240.1"/>
    </source>
</evidence>
<dbReference type="PANTHER" id="PTHR40077">
    <property type="entry name" value="MEMBRANE PROTEIN-RELATED"/>
    <property type="match status" value="1"/>
</dbReference>
<evidence type="ECO:0000256" key="3">
    <source>
        <dbReference type="ARBA" id="ARBA00022692"/>
    </source>
</evidence>
<gene>
    <name evidence="9" type="ORF">SAMN04487966_101257</name>
</gene>
<feature type="compositionally biased region" description="Acidic residues" evidence="6">
    <location>
        <begin position="40"/>
        <end position="49"/>
    </location>
</feature>
<evidence type="ECO:0000256" key="4">
    <source>
        <dbReference type="ARBA" id="ARBA00022989"/>
    </source>
</evidence>
<dbReference type="Proteomes" id="UP000198881">
    <property type="component" value="Unassembled WGS sequence"/>
</dbReference>
<feature type="transmembrane region" description="Helical" evidence="7">
    <location>
        <begin position="166"/>
        <end position="185"/>
    </location>
</feature>
<feature type="transmembrane region" description="Helical" evidence="7">
    <location>
        <begin position="82"/>
        <end position="100"/>
    </location>
</feature>
<evidence type="ECO:0000256" key="7">
    <source>
        <dbReference type="SAM" id="Phobius"/>
    </source>
</evidence>
<reference evidence="9 10" key="1">
    <citation type="submission" date="2016-10" db="EMBL/GenBank/DDBJ databases">
        <authorList>
            <person name="de Groot N.N."/>
        </authorList>
    </citation>
    <scope>NUCLEOTIDE SEQUENCE [LARGE SCALE GENOMIC DNA]</scope>
    <source>
        <strain evidence="9 10">CGMCC 1.7054</strain>
    </source>
</reference>
<organism evidence="9 10">
    <name type="scientific">Micrococcus terreus</name>
    <dbReference type="NCBI Taxonomy" id="574650"/>
    <lineage>
        <taxon>Bacteria</taxon>
        <taxon>Bacillati</taxon>
        <taxon>Actinomycetota</taxon>
        <taxon>Actinomycetes</taxon>
        <taxon>Micrococcales</taxon>
        <taxon>Micrococcaceae</taxon>
        <taxon>Micrococcus</taxon>
    </lineage>
</organism>
<keyword evidence="3 7" id="KW-0812">Transmembrane</keyword>
<name>A0A1I7MEK2_9MICC</name>
<dbReference type="STRING" id="574650.SAMN04487966_101257"/>
<dbReference type="NCBIfam" id="TIGR03954">
    <property type="entry name" value="integ_memb_HG"/>
    <property type="match status" value="1"/>
</dbReference>
<keyword evidence="5 7" id="KW-0472">Membrane</keyword>
<feature type="region of interest" description="Disordered" evidence="6">
    <location>
        <begin position="1"/>
        <end position="63"/>
    </location>
</feature>
<keyword evidence="2" id="KW-1003">Cell membrane</keyword>
<keyword evidence="10" id="KW-1185">Reference proteome</keyword>
<dbReference type="GO" id="GO:0005886">
    <property type="term" value="C:plasma membrane"/>
    <property type="evidence" value="ECO:0007669"/>
    <property type="project" value="UniProtKB-SubCell"/>
</dbReference>
<dbReference type="PANTHER" id="PTHR40077:SF2">
    <property type="entry name" value="MEMBRANE PROTEIN"/>
    <property type="match status" value="1"/>
</dbReference>
<evidence type="ECO:0000313" key="10">
    <source>
        <dbReference type="Proteomes" id="UP000198881"/>
    </source>
</evidence>
<evidence type="ECO:0000256" key="5">
    <source>
        <dbReference type="ARBA" id="ARBA00023136"/>
    </source>
</evidence>